<proteinExistence type="predicted"/>
<comment type="caution">
    <text evidence="4">The sequence shown here is derived from an EMBL/GenBank/DDBJ whole genome shotgun (WGS) entry which is preliminary data.</text>
</comment>
<dbReference type="GeneID" id="94194705"/>
<dbReference type="InterPro" id="IPR027417">
    <property type="entry name" value="P-loop_NTPase"/>
</dbReference>
<dbReference type="PANTHER" id="PTHR45629">
    <property type="entry name" value="SNF2/RAD54 FAMILY MEMBER"/>
    <property type="match status" value="1"/>
</dbReference>
<dbReference type="GO" id="GO:0006283">
    <property type="term" value="P:transcription-coupled nucleotide-excision repair"/>
    <property type="evidence" value="ECO:0007669"/>
    <property type="project" value="TreeGrafter"/>
</dbReference>
<dbReference type="InterPro" id="IPR050496">
    <property type="entry name" value="SNF2_RAD54_helicase_repair"/>
</dbReference>
<dbReference type="SMART" id="SM00490">
    <property type="entry name" value="HELICc"/>
    <property type="match status" value="1"/>
</dbReference>
<reference evidence="4 5" key="1">
    <citation type="submission" date="2021-06" db="EMBL/GenBank/DDBJ databases">
        <title>Genome sequence of Babesia caballi.</title>
        <authorList>
            <person name="Yamagishi J."/>
            <person name="Kidaka T."/>
            <person name="Ochi A."/>
        </authorList>
    </citation>
    <scope>NUCLEOTIDE SEQUENCE [LARGE SCALE GENOMIC DNA]</scope>
    <source>
        <strain evidence="4">USDA-D6B2</strain>
    </source>
</reference>
<dbReference type="RefSeq" id="XP_067715293.1">
    <property type="nucleotide sequence ID" value="XM_067859192.1"/>
</dbReference>
<dbReference type="InterPro" id="IPR038718">
    <property type="entry name" value="SNF2-like_sf"/>
</dbReference>
<dbReference type="AlphaFoldDB" id="A0AAV4LXL6"/>
<gene>
    <name evidence="4" type="ORF">BcabD6B2_26590</name>
</gene>
<dbReference type="InterPro" id="IPR001650">
    <property type="entry name" value="Helicase_C-like"/>
</dbReference>
<evidence type="ECO:0000313" key="5">
    <source>
        <dbReference type="Proteomes" id="UP001497744"/>
    </source>
</evidence>
<organism evidence="4 5">
    <name type="scientific">Babesia caballi</name>
    <dbReference type="NCBI Taxonomy" id="5871"/>
    <lineage>
        <taxon>Eukaryota</taxon>
        <taxon>Sar</taxon>
        <taxon>Alveolata</taxon>
        <taxon>Apicomplexa</taxon>
        <taxon>Aconoidasida</taxon>
        <taxon>Piroplasmida</taxon>
        <taxon>Babesiidae</taxon>
        <taxon>Babesia</taxon>
    </lineage>
</organism>
<dbReference type="Gene3D" id="3.40.50.300">
    <property type="entry name" value="P-loop containing nucleotide triphosphate hydrolases"/>
    <property type="match status" value="1"/>
</dbReference>
<dbReference type="PANTHER" id="PTHR45629:SF7">
    <property type="entry name" value="DNA EXCISION REPAIR PROTEIN ERCC-6-RELATED"/>
    <property type="match status" value="1"/>
</dbReference>
<dbReference type="Proteomes" id="UP001497744">
    <property type="component" value="Unassembled WGS sequence"/>
</dbReference>
<accession>A0AAV4LXL6</accession>
<dbReference type="CDD" id="cd18793">
    <property type="entry name" value="SF2_C_SNF"/>
    <property type="match status" value="1"/>
</dbReference>
<evidence type="ECO:0000259" key="3">
    <source>
        <dbReference type="PROSITE" id="PS51194"/>
    </source>
</evidence>
<sequence>MVIDIQGVKEVDAQILEQKASDNVEQVFRLHALSKKLKKKINQPDIPDDQSKKYKSFVNKIRQIVDRIIAQSLGEYDPQSEEESKITYEFLGTSKLRIDDDIVEISEDEREESFGGHSGPELNYVRLRGQEACQISDTIFVPVSVFDRLYTHQKQGLVWLAGLHRSRHGGILADEMGLGKTITVLSFLNALTFSAESEKLDVGERLDVLIVCPITLIAQWKDEMRKWTPLLKAVVFHGALGSSNKHLIFGKIKKCKYRALITSYETLRVHIEVINSHYWSYVVLDEGQKIRNPDAAVTLAVKTLGTPHRLILSGSPIQNNLVEFWSLLDFVAPGHLGTLPLFVEQFVEPIMKSSNVCNSSAAYNCALRLRTLVHPFIQRNIKSDVVGCLKLPKKTEHIIMCSLTPEQYQVYVALMKAVLSVSNVENSHFKLPEKNSRNHLYGKLKSHRVLLLLTLLRKTCNHPDLVLKEPPQDYGNVSRSAKLMIAQEIIGNWEANGHKILVFSQTVQMLNIIFNSLAKRYDACRIARVDGEIPIKKRSAVLESFEKDNNVFILLLTTRVGGVGLNLTCADRILIFDPDWNPMTDSQARERSYRIGQNRDVVIYRLISAHTVEEKIYHRQIYKFYLSERILTDPRVTGFRFLPASDLLALPPKPSGAGETSDYLNNVEKQLKSINFEMELRQLNNSKDIYQRSGDVAKGIANENPILQSIFEHHDVEGVIKHDDIEKRMYDNMDSVSSKIADRAVQLLKRSLKERNAYDISVPTWTGENGLAAAPVDCKRRVLESDVKTSYLGRQNRVRRVPRNEPNTAQRHPESIARVILDYFKSTPNQEAPTGDVIQHFGPLIPGNFSLSFCPCDSESHAKKFKVILKKMCKLKKTLHGNGPNYWTLREEFSNKCDKKRKNDNILN</sequence>
<evidence type="ECO:0000259" key="2">
    <source>
        <dbReference type="PROSITE" id="PS51192"/>
    </source>
</evidence>
<evidence type="ECO:0000256" key="1">
    <source>
        <dbReference type="ARBA" id="ARBA00022801"/>
    </source>
</evidence>
<dbReference type="Pfam" id="PF00271">
    <property type="entry name" value="Helicase_C"/>
    <property type="match status" value="1"/>
</dbReference>
<feature type="domain" description="Helicase C-terminal" evidence="3">
    <location>
        <begin position="484"/>
        <end position="643"/>
    </location>
</feature>
<evidence type="ECO:0000313" key="4">
    <source>
        <dbReference type="EMBL" id="GIX63224.1"/>
    </source>
</evidence>
<feature type="domain" description="Helicase ATP-binding" evidence="2">
    <location>
        <begin position="161"/>
        <end position="334"/>
    </location>
</feature>
<dbReference type="InterPro" id="IPR049730">
    <property type="entry name" value="SNF2/RAD54-like_C"/>
</dbReference>
<dbReference type="InterPro" id="IPR000330">
    <property type="entry name" value="SNF2_N"/>
</dbReference>
<dbReference type="PROSITE" id="PS51194">
    <property type="entry name" value="HELICASE_CTER"/>
    <property type="match status" value="1"/>
</dbReference>
<name>A0AAV4LXL6_BABCB</name>
<dbReference type="Gene3D" id="3.40.50.10810">
    <property type="entry name" value="Tandem AAA-ATPase domain"/>
    <property type="match status" value="1"/>
</dbReference>
<dbReference type="Pfam" id="PF00176">
    <property type="entry name" value="SNF2-rel_dom"/>
    <property type="match status" value="1"/>
</dbReference>
<dbReference type="GO" id="GO:0008094">
    <property type="term" value="F:ATP-dependent activity, acting on DNA"/>
    <property type="evidence" value="ECO:0007669"/>
    <property type="project" value="TreeGrafter"/>
</dbReference>
<dbReference type="InterPro" id="IPR014001">
    <property type="entry name" value="Helicase_ATP-bd"/>
</dbReference>
<dbReference type="SMART" id="SM00487">
    <property type="entry name" value="DEXDc"/>
    <property type="match status" value="1"/>
</dbReference>
<dbReference type="GO" id="GO:0016787">
    <property type="term" value="F:hydrolase activity"/>
    <property type="evidence" value="ECO:0007669"/>
    <property type="project" value="UniProtKB-KW"/>
</dbReference>
<keyword evidence="1" id="KW-0378">Hydrolase</keyword>
<dbReference type="PROSITE" id="PS51192">
    <property type="entry name" value="HELICASE_ATP_BIND_1"/>
    <property type="match status" value="1"/>
</dbReference>
<dbReference type="SUPFAM" id="SSF52540">
    <property type="entry name" value="P-loop containing nucleoside triphosphate hydrolases"/>
    <property type="match status" value="2"/>
</dbReference>
<dbReference type="GO" id="GO:0005524">
    <property type="term" value="F:ATP binding"/>
    <property type="evidence" value="ECO:0007669"/>
    <property type="project" value="InterPro"/>
</dbReference>
<protein>
    <submittedName>
        <fullName evidence="4">SWI2/SNF2-containing protein RAD26</fullName>
    </submittedName>
</protein>
<dbReference type="GO" id="GO:0005634">
    <property type="term" value="C:nucleus"/>
    <property type="evidence" value="ECO:0007669"/>
    <property type="project" value="TreeGrafter"/>
</dbReference>
<dbReference type="EMBL" id="BPLF01000002">
    <property type="protein sequence ID" value="GIX63224.1"/>
    <property type="molecule type" value="Genomic_DNA"/>
</dbReference>
<keyword evidence="5" id="KW-1185">Reference proteome</keyword>